<protein>
    <submittedName>
        <fullName evidence="1">Uncharacterized protein</fullName>
    </submittedName>
</protein>
<reference evidence="1" key="1">
    <citation type="submission" date="2017-03" db="EMBL/GenBank/DDBJ databases">
        <title>The mitochondrial genome of the carnivorous plant Utricularia reniformis (Lentibulariaceae): structure, comparative analysis and evolutionary landmarks.</title>
        <authorList>
            <person name="Silva S.R."/>
            <person name="Alvarenga D.O."/>
            <person name="Michael T.P."/>
            <person name="Miranda V.F.O."/>
            <person name="Varani A.M."/>
        </authorList>
    </citation>
    <scope>NUCLEOTIDE SEQUENCE</scope>
</reference>
<evidence type="ECO:0000313" key="1">
    <source>
        <dbReference type="EMBL" id="ART30366.1"/>
    </source>
</evidence>
<organism evidence="1">
    <name type="scientific">Utricularia reniformis</name>
    <dbReference type="NCBI Taxonomy" id="192314"/>
    <lineage>
        <taxon>Eukaryota</taxon>
        <taxon>Viridiplantae</taxon>
        <taxon>Streptophyta</taxon>
        <taxon>Embryophyta</taxon>
        <taxon>Tracheophyta</taxon>
        <taxon>Spermatophyta</taxon>
        <taxon>Magnoliopsida</taxon>
        <taxon>eudicotyledons</taxon>
        <taxon>Gunneridae</taxon>
        <taxon>Pentapetalae</taxon>
        <taxon>asterids</taxon>
        <taxon>lamiids</taxon>
        <taxon>Lamiales</taxon>
        <taxon>Lentibulariaceae</taxon>
        <taxon>Utricularia</taxon>
    </lineage>
</organism>
<dbReference type="EMBL" id="KY774314">
    <property type="protein sequence ID" value="ART30366.1"/>
    <property type="molecule type" value="Genomic_DNA"/>
</dbReference>
<gene>
    <name evidence="1" type="ORF">AEK19_MT1280</name>
</gene>
<geneLocation type="mitochondrion" evidence="1"/>
<accession>A0A1Y0AYX5</accession>
<sequence>MTSQSSLISVLPSPSLCVSDFVAADGEIESITGVALNVIQPSYHNIKRASLNHPPSNRVIGQFIIENLRQGFSQGKETRDIIKVSFRKVICS</sequence>
<keyword evidence="1" id="KW-0496">Mitochondrion</keyword>
<proteinExistence type="predicted"/>
<dbReference type="AlphaFoldDB" id="A0A1Y0AYX5"/>
<name>A0A1Y0AYX5_9LAMI</name>